<feature type="domain" description="C1q" evidence="2">
    <location>
        <begin position="202"/>
        <end position="351"/>
    </location>
</feature>
<protein>
    <submittedName>
        <fullName evidence="3">Complement C1q domain-containing protein</fullName>
    </submittedName>
</protein>
<dbReference type="RefSeq" id="WP_235163011.1">
    <property type="nucleotide sequence ID" value="NZ_CP098805.1"/>
</dbReference>
<evidence type="ECO:0000313" key="3">
    <source>
        <dbReference type="EMBL" id="USJ33295.1"/>
    </source>
</evidence>
<organism evidence="3 4">
    <name type="scientific">Dyadobacter chenhuakuii</name>
    <dbReference type="NCBI Taxonomy" id="2909339"/>
    <lineage>
        <taxon>Bacteria</taxon>
        <taxon>Pseudomonadati</taxon>
        <taxon>Bacteroidota</taxon>
        <taxon>Cytophagia</taxon>
        <taxon>Cytophagales</taxon>
        <taxon>Spirosomataceae</taxon>
        <taxon>Dyadobacter</taxon>
    </lineage>
</organism>
<name>A0ABY4XSD6_9BACT</name>
<dbReference type="EMBL" id="CP098805">
    <property type="protein sequence ID" value="USJ33295.1"/>
    <property type="molecule type" value="Genomic_DNA"/>
</dbReference>
<evidence type="ECO:0000256" key="1">
    <source>
        <dbReference type="SAM" id="SignalP"/>
    </source>
</evidence>
<feature type="chain" id="PRO_5046250266" evidence="1">
    <location>
        <begin position="20"/>
        <end position="351"/>
    </location>
</feature>
<keyword evidence="1" id="KW-0732">Signal</keyword>
<reference evidence="3" key="1">
    <citation type="submission" date="2022-06" db="EMBL/GenBank/DDBJ databases">
        <title>Novel species in genus Dyadobacter.</title>
        <authorList>
            <person name="Ma C."/>
        </authorList>
    </citation>
    <scope>NUCLEOTIDE SEQUENCE</scope>
    <source>
        <strain evidence="3">CY22</strain>
    </source>
</reference>
<feature type="signal peptide" evidence="1">
    <location>
        <begin position="1"/>
        <end position="19"/>
    </location>
</feature>
<gene>
    <name evidence="3" type="ORF">NFI80_11195</name>
</gene>
<accession>A0ABY4XSD6</accession>
<dbReference type="SUPFAM" id="SSF49842">
    <property type="entry name" value="TNF-like"/>
    <property type="match status" value="1"/>
</dbReference>
<keyword evidence="4" id="KW-1185">Reference proteome</keyword>
<dbReference type="PROSITE" id="PS50871">
    <property type="entry name" value="C1Q"/>
    <property type="match status" value="1"/>
</dbReference>
<proteinExistence type="predicted"/>
<dbReference type="SMART" id="SM00110">
    <property type="entry name" value="C1Q"/>
    <property type="match status" value="1"/>
</dbReference>
<dbReference type="InterPro" id="IPR008983">
    <property type="entry name" value="Tumour_necrosis_fac-like_dom"/>
</dbReference>
<evidence type="ECO:0000259" key="2">
    <source>
        <dbReference type="PROSITE" id="PS50871"/>
    </source>
</evidence>
<dbReference type="Pfam" id="PF00386">
    <property type="entry name" value="C1q"/>
    <property type="match status" value="1"/>
</dbReference>
<sequence length="351" mass="37013">MKLLATLLFMSLLWQSANSQSVGINTNSPNASSVLDINSTNKGILLPKVSLQSITDKFTIPNPANALLLFNVNTPIGPEGFYYNMGDSDNPLWRMVGTRLNLPYSQTGTSGGALFFVENSSNEAGSIAISGLSEKIGVRGSSATGTGVAGVSDNGIGVHASSANGLALNVNGKVKIAGNGQSPGQGKLLTSDANGNASWQAPAINLIAFSELGIDGGGNINSTQGLTPVKVNFGNIAYNLGNAYDGVTNSFTAPFNGIYHFDAMIEWKHANPELIFDPGFRLIRSRNNVETEIAFDFAFNAAFRHTSVITIDCELQQGDKVYATGKSGKNGVELETSNSTAHFNGRLLQKL</sequence>
<dbReference type="InterPro" id="IPR001073">
    <property type="entry name" value="C1q_dom"/>
</dbReference>
<dbReference type="Gene3D" id="2.60.120.40">
    <property type="match status" value="1"/>
</dbReference>
<dbReference type="Proteomes" id="UP001055420">
    <property type="component" value="Chromosome"/>
</dbReference>
<evidence type="ECO:0000313" key="4">
    <source>
        <dbReference type="Proteomes" id="UP001055420"/>
    </source>
</evidence>